<evidence type="ECO:0000313" key="6">
    <source>
        <dbReference type="EMBL" id="PAQ02010.1"/>
    </source>
</evidence>
<dbReference type="Proteomes" id="UP000216215">
    <property type="component" value="Unassembled WGS sequence"/>
</dbReference>
<evidence type="ECO:0000256" key="1">
    <source>
        <dbReference type="ARBA" id="ARBA00004127"/>
    </source>
</evidence>
<evidence type="ECO:0008006" key="8">
    <source>
        <dbReference type="Google" id="ProtNLM"/>
    </source>
</evidence>
<evidence type="ECO:0000256" key="4">
    <source>
        <dbReference type="ARBA" id="ARBA00023136"/>
    </source>
</evidence>
<sequence length="175" mass="19150">MGFVTPQASAGADMAMAGQTDTETAGVIARPPLLFLAALLIGFVLDRLLRLPFPVAGNDLVTWIIGGSLMLIGFALFIAGIRNFSLAATPVPTNEPTRVLVTTGIHGWTRNPIYLGMFLIYGGIGVAAENIWILVLTLPLAILIRYGVVAREEAYLERRFGDAYRDYRQSVRRWL</sequence>
<accession>A0AB36RBA7</accession>
<organism evidence="6 7">
    <name type="scientific">Mesorhizobium mediterraneum</name>
    <dbReference type="NCBI Taxonomy" id="43617"/>
    <lineage>
        <taxon>Bacteria</taxon>
        <taxon>Pseudomonadati</taxon>
        <taxon>Pseudomonadota</taxon>
        <taxon>Alphaproteobacteria</taxon>
        <taxon>Hyphomicrobiales</taxon>
        <taxon>Phyllobacteriaceae</taxon>
        <taxon>Mesorhizobium</taxon>
    </lineage>
</organism>
<keyword evidence="2 5" id="KW-0812">Transmembrane</keyword>
<dbReference type="InterPro" id="IPR007318">
    <property type="entry name" value="Phopholipid_MeTrfase"/>
</dbReference>
<comment type="subcellular location">
    <subcellularLocation>
        <location evidence="1">Endomembrane system</location>
        <topology evidence="1">Multi-pass membrane protein</topology>
    </subcellularLocation>
</comment>
<reference evidence="7" key="1">
    <citation type="submission" date="2017-08" db="EMBL/GenBank/DDBJ databases">
        <title>Mesorhizobium wenxinae sp. nov., a novel rhizobial species isolated from root nodules of chickpea (Cicer arietinum L.).</title>
        <authorList>
            <person name="Zhang J."/>
        </authorList>
    </citation>
    <scope>NUCLEOTIDE SEQUENCE [LARGE SCALE GENOMIC DNA]</scope>
    <source>
        <strain evidence="7">USDA 3392</strain>
    </source>
</reference>
<dbReference type="EMBL" id="NPKI01000015">
    <property type="protein sequence ID" value="PAQ02010.1"/>
    <property type="molecule type" value="Genomic_DNA"/>
</dbReference>
<dbReference type="RefSeq" id="WP_095484625.1">
    <property type="nucleotide sequence ID" value="NZ_CP088151.1"/>
</dbReference>
<name>A0AB36RBA7_9HYPH</name>
<feature type="transmembrane region" description="Helical" evidence="5">
    <location>
        <begin position="32"/>
        <end position="49"/>
    </location>
</feature>
<evidence type="ECO:0000256" key="2">
    <source>
        <dbReference type="ARBA" id="ARBA00022692"/>
    </source>
</evidence>
<dbReference type="Pfam" id="PF04191">
    <property type="entry name" value="PEMT"/>
    <property type="match status" value="1"/>
</dbReference>
<protein>
    <recommendedName>
        <fullName evidence="8">Isoprenylcysteine carboxylmethyltransferase family protein</fullName>
    </recommendedName>
</protein>
<keyword evidence="7" id="KW-1185">Reference proteome</keyword>
<keyword evidence="3 5" id="KW-1133">Transmembrane helix</keyword>
<dbReference type="AlphaFoldDB" id="A0AB36RBA7"/>
<dbReference type="GO" id="GO:0012505">
    <property type="term" value="C:endomembrane system"/>
    <property type="evidence" value="ECO:0007669"/>
    <property type="project" value="UniProtKB-SubCell"/>
</dbReference>
<feature type="transmembrane region" description="Helical" evidence="5">
    <location>
        <begin position="118"/>
        <end position="144"/>
    </location>
</feature>
<keyword evidence="4 5" id="KW-0472">Membrane</keyword>
<feature type="transmembrane region" description="Helical" evidence="5">
    <location>
        <begin position="61"/>
        <end position="81"/>
    </location>
</feature>
<evidence type="ECO:0000256" key="5">
    <source>
        <dbReference type="SAM" id="Phobius"/>
    </source>
</evidence>
<evidence type="ECO:0000313" key="7">
    <source>
        <dbReference type="Proteomes" id="UP000216215"/>
    </source>
</evidence>
<gene>
    <name evidence="6" type="ORF">CIT25_11390</name>
</gene>
<dbReference type="PANTHER" id="PTHR43847:SF1">
    <property type="entry name" value="BLL3993 PROTEIN"/>
    <property type="match status" value="1"/>
</dbReference>
<comment type="caution">
    <text evidence="6">The sequence shown here is derived from an EMBL/GenBank/DDBJ whole genome shotgun (WGS) entry which is preliminary data.</text>
</comment>
<dbReference type="InterPro" id="IPR052527">
    <property type="entry name" value="Metal_cation-efflux_comp"/>
</dbReference>
<evidence type="ECO:0000256" key="3">
    <source>
        <dbReference type="ARBA" id="ARBA00022989"/>
    </source>
</evidence>
<proteinExistence type="predicted"/>
<dbReference type="Gene3D" id="1.20.120.1630">
    <property type="match status" value="1"/>
</dbReference>
<dbReference type="PANTHER" id="PTHR43847">
    <property type="entry name" value="BLL3993 PROTEIN"/>
    <property type="match status" value="1"/>
</dbReference>